<name>A0A2T7PLY1_POMCA</name>
<dbReference type="InterPro" id="IPR029056">
    <property type="entry name" value="Ribokinase-like"/>
</dbReference>
<dbReference type="AlphaFoldDB" id="A0A2T7PLY1"/>
<dbReference type="STRING" id="400727.A0A2T7PLY1"/>
<keyword evidence="6 8" id="KW-0456">Lyase</keyword>
<dbReference type="PROSITE" id="PS51383">
    <property type="entry name" value="YJEF_C_3"/>
    <property type="match status" value="1"/>
</dbReference>
<dbReference type="GO" id="GO:0047453">
    <property type="term" value="F:ATP-dependent NAD(P)H-hydrate dehydratase activity"/>
    <property type="evidence" value="ECO:0007669"/>
    <property type="project" value="UniProtKB-UniRule"/>
</dbReference>
<dbReference type="GO" id="GO:0005524">
    <property type="term" value="F:ATP binding"/>
    <property type="evidence" value="ECO:0007669"/>
    <property type="project" value="UniProtKB-KW"/>
</dbReference>
<comment type="function">
    <text evidence="8">Catalyzes the dehydration of the S-form of NAD(P)HX at the expense of ATP, which is converted to ADP. Together with NAD(P)HX epimerase, which catalyzes the epimerization of the S- and R-forms, the enzyme allows the repair of both epimers of NAD(P)HX, a damaged form of NAD(P)H that is a result of enzymatic or heat-dependent hydration.</text>
</comment>
<feature type="binding site" evidence="8">
    <location>
        <begin position="172"/>
        <end position="178"/>
    </location>
    <ligand>
        <name>(6S)-NADPHX</name>
        <dbReference type="ChEBI" id="CHEBI:64076"/>
    </ligand>
</feature>
<dbReference type="SUPFAM" id="SSF53613">
    <property type="entry name" value="Ribokinase-like"/>
    <property type="match status" value="1"/>
</dbReference>
<dbReference type="Proteomes" id="UP000245119">
    <property type="component" value="Linkage Group LG3"/>
</dbReference>
<keyword evidence="3 8" id="KW-0067">ATP-binding</keyword>
<dbReference type="FunFam" id="3.40.1190.20:FF:000023">
    <property type="entry name" value="ATP-dependent (S)-NAD(P)H-hydrate dehydratase"/>
    <property type="match status" value="1"/>
</dbReference>
<keyword evidence="11" id="KW-1185">Reference proteome</keyword>
<evidence type="ECO:0000256" key="7">
    <source>
        <dbReference type="ARBA" id="ARBA00047472"/>
    </source>
</evidence>
<evidence type="ECO:0000259" key="9">
    <source>
        <dbReference type="PROSITE" id="PS51383"/>
    </source>
</evidence>
<keyword evidence="2 8" id="KW-0547">Nucleotide-binding</keyword>
<comment type="caution">
    <text evidence="10">The sequence shown here is derived from an EMBL/GenBank/DDBJ whole genome shotgun (WGS) entry which is preliminary data.</text>
</comment>
<dbReference type="CDD" id="cd01171">
    <property type="entry name" value="YXKO-related"/>
    <property type="match status" value="1"/>
</dbReference>
<dbReference type="OrthoDB" id="8110916at2759"/>
<comment type="cofactor">
    <cofactor evidence="8">
        <name>Mg(2+)</name>
        <dbReference type="ChEBI" id="CHEBI:18420"/>
    </cofactor>
</comment>
<dbReference type="PANTHER" id="PTHR12592:SF0">
    <property type="entry name" value="ATP-DEPENDENT (S)-NAD(P)H-HYDRATE DEHYDRATASE"/>
    <property type="match status" value="1"/>
</dbReference>
<evidence type="ECO:0000256" key="5">
    <source>
        <dbReference type="ARBA" id="ARBA00023027"/>
    </source>
</evidence>
<dbReference type="GO" id="GO:0110051">
    <property type="term" value="P:metabolite repair"/>
    <property type="evidence" value="ECO:0007669"/>
    <property type="project" value="TreeGrafter"/>
</dbReference>
<dbReference type="GO" id="GO:0046496">
    <property type="term" value="P:nicotinamide nucleotide metabolic process"/>
    <property type="evidence" value="ECO:0007669"/>
    <property type="project" value="UniProtKB-UniRule"/>
</dbReference>
<dbReference type="InterPro" id="IPR000631">
    <property type="entry name" value="CARKD"/>
</dbReference>
<dbReference type="HAMAP" id="MF_01965">
    <property type="entry name" value="NADHX_dehydratase"/>
    <property type="match status" value="1"/>
</dbReference>
<evidence type="ECO:0000256" key="3">
    <source>
        <dbReference type="ARBA" id="ARBA00022840"/>
    </source>
</evidence>
<evidence type="ECO:0000256" key="2">
    <source>
        <dbReference type="ARBA" id="ARBA00022741"/>
    </source>
</evidence>
<comment type="similarity">
    <text evidence="8">Belongs to the NnrD/CARKD family.</text>
</comment>
<feature type="binding site" evidence="8">
    <location>
        <position position="241"/>
    </location>
    <ligand>
        <name>(6S)-NADPHX</name>
        <dbReference type="ChEBI" id="CHEBI:64076"/>
    </ligand>
</feature>
<accession>A0A2T7PLY1</accession>
<keyword evidence="1 8" id="KW-0597">Phosphoprotein</keyword>
<comment type="catalytic activity">
    <reaction evidence="7 8">
        <text>(6S)-NADPHX + ATP = ADP + phosphate + NADPH + H(+)</text>
        <dbReference type="Rhea" id="RHEA:32231"/>
        <dbReference type="ChEBI" id="CHEBI:15378"/>
        <dbReference type="ChEBI" id="CHEBI:30616"/>
        <dbReference type="ChEBI" id="CHEBI:43474"/>
        <dbReference type="ChEBI" id="CHEBI:57783"/>
        <dbReference type="ChEBI" id="CHEBI:64076"/>
        <dbReference type="ChEBI" id="CHEBI:456216"/>
        <dbReference type="EC" id="4.2.1.93"/>
    </reaction>
</comment>
<dbReference type="NCBIfam" id="TIGR00196">
    <property type="entry name" value="yjeF_cterm"/>
    <property type="match status" value="1"/>
</dbReference>
<evidence type="ECO:0000256" key="1">
    <source>
        <dbReference type="ARBA" id="ARBA00022553"/>
    </source>
</evidence>
<proteinExistence type="inferred from homology"/>
<feature type="domain" description="YjeF C-terminal" evidence="9">
    <location>
        <begin position="19"/>
        <end position="318"/>
    </location>
</feature>
<dbReference type="EMBL" id="PZQS01000003">
    <property type="protein sequence ID" value="PVD34435.1"/>
    <property type="molecule type" value="Genomic_DNA"/>
</dbReference>
<gene>
    <name evidence="10" type="ORF">C0Q70_05708</name>
</gene>
<dbReference type="EC" id="4.2.1.93" evidence="8"/>
<evidence type="ECO:0000313" key="10">
    <source>
        <dbReference type="EMBL" id="PVD34435.1"/>
    </source>
</evidence>
<dbReference type="Pfam" id="PF01256">
    <property type="entry name" value="Carb_kinase"/>
    <property type="match status" value="1"/>
</dbReference>
<dbReference type="PANTHER" id="PTHR12592">
    <property type="entry name" value="ATP-DEPENDENT (S)-NAD(P)H-HYDRATE DEHYDRATASE FAMILY MEMBER"/>
    <property type="match status" value="1"/>
</dbReference>
<evidence type="ECO:0000256" key="6">
    <source>
        <dbReference type="ARBA" id="ARBA00023239"/>
    </source>
</evidence>
<sequence>MPCKWFTEKSGHTVGVTELQTAIKKIIPPLNNSLHKGQIGRIGIIGGCQEYTGAPYFAAISALKVGADLSHVFCTKDAAPVIKSYSPELIVHPILDHPSALTEFDKWLPRIHTLVIGPGLGRDPKILETVSAVILNSKARGIPLVIDADGLFLITESPDLITNYQNTVLTPNIIEFQRLFEKMAGDKPENSDEISDVKILAQHLGNVTILRKGREDIISDGNSVIKCNTEGSPRRCGGQGDLLSGATGIFFNWTLSFNNHKKESATEASEIQLGKGVIAGFMASRLTRECSRLAFAVHGRSMTTTEMIANIHTAFEGVLCS</sequence>
<comment type="catalytic activity">
    <reaction evidence="8">
        <text>(6S)-NADHX + ATP = ADP + phosphate + NADH + H(+)</text>
        <dbReference type="Rhea" id="RHEA:19017"/>
        <dbReference type="ChEBI" id="CHEBI:15378"/>
        <dbReference type="ChEBI" id="CHEBI:30616"/>
        <dbReference type="ChEBI" id="CHEBI:43474"/>
        <dbReference type="ChEBI" id="CHEBI:57945"/>
        <dbReference type="ChEBI" id="CHEBI:64074"/>
        <dbReference type="ChEBI" id="CHEBI:456216"/>
        <dbReference type="EC" id="4.2.1.93"/>
    </reaction>
</comment>
<dbReference type="Gene3D" id="3.40.1190.20">
    <property type="match status" value="1"/>
</dbReference>
<evidence type="ECO:0000313" key="11">
    <source>
        <dbReference type="Proteomes" id="UP000245119"/>
    </source>
</evidence>
<organism evidence="10 11">
    <name type="scientific">Pomacea canaliculata</name>
    <name type="common">Golden apple snail</name>
    <dbReference type="NCBI Taxonomy" id="400727"/>
    <lineage>
        <taxon>Eukaryota</taxon>
        <taxon>Metazoa</taxon>
        <taxon>Spiralia</taxon>
        <taxon>Lophotrochozoa</taxon>
        <taxon>Mollusca</taxon>
        <taxon>Gastropoda</taxon>
        <taxon>Caenogastropoda</taxon>
        <taxon>Architaenioglossa</taxon>
        <taxon>Ampullarioidea</taxon>
        <taxon>Ampullariidae</taxon>
        <taxon>Pomacea</taxon>
    </lineage>
</organism>
<keyword evidence="4" id="KW-0521">NADP</keyword>
<feature type="binding site" evidence="8">
    <location>
        <begin position="231"/>
        <end position="240"/>
    </location>
    <ligand>
        <name>ATP</name>
        <dbReference type="ChEBI" id="CHEBI:30616"/>
    </ligand>
</feature>
<feature type="binding site" evidence="8">
    <location>
        <position position="119"/>
    </location>
    <ligand>
        <name>(6S)-NADPHX</name>
        <dbReference type="ChEBI" id="CHEBI:64076"/>
    </ligand>
</feature>
<evidence type="ECO:0000256" key="8">
    <source>
        <dbReference type="HAMAP-Rule" id="MF_03157"/>
    </source>
</evidence>
<keyword evidence="5 8" id="KW-0520">NAD</keyword>
<feature type="binding site" evidence="8">
    <location>
        <begin position="212"/>
        <end position="216"/>
    </location>
    <ligand>
        <name>ATP</name>
        <dbReference type="ChEBI" id="CHEBI:30616"/>
    </ligand>
</feature>
<reference evidence="10 11" key="1">
    <citation type="submission" date="2018-04" db="EMBL/GenBank/DDBJ databases">
        <title>The genome of golden apple snail Pomacea canaliculata provides insight into stress tolerance and invasive adaptation.</title>
        <authorList>
            <person name="Liu C."/>
            <person name="Liu B."/>
            <person name="Ren Y."/>
            <person name="Zhang Y."/>
            <person name="Wang H."/>
            <person name="Li S."/>
            <person name="Jiang F."/>
            <person name="Yin L."/>
            <person name="Zhang G."/>
            <person name="Qian W."/>
            <person name="Fan W."/>
        </authorList>
    </citation>
    <scope>NUCLEOTIDE SEQUENCE [LARGE SCALE GENOMIC DNA]</scope>
    <source>
        <strain evidence="10">SZHN2017</strain>
        <tissue evidence="10">Muscle</tissue>
    </source>
</reference>
<protein>
    <recommendedName>
        <fullName evidence="8">ATP-dependent (S)-NAD(P)H-hydrate dehydratase</fullName>
        <ecNumber evidence="8">4.2.1.93</ecNumber>
    </recommendedName>
    <alternativeName>
        <fullName evidence="8">ATP-dependent NAD(P)HX dehydratase</fullName>
    </alternativeName>
</protein>
<evidence type="ECO:0000256" key="4">
    <source>
        <dbReference type="ARBA" id="ARBA00022857"/>
    </source>
</evidence>